<reference evidence="1" key="1">
    <citation type="submission" date="2023-08" db="EMBL/GenBank/DDBJ databases">
        <authorList>
            <person name="Chen Y."/>
            <person name="Shah S."/>
            <person name="Dougan E. K."/>
            <person name="Thang M."/>
            <person name="Chan C."/>
        </authorList>
    </citation>
    <scope>NUCLEOTIDE SEQUENCE</scope>
</reference>
<comment type="caution">
    <text evidence="1">The sequence shown here is derived from an EMBL/GenBank/DDBJ whole genome shotgun (WGS) entry which is preliminary data.</text>
</comment>
<dbReference type="Gene3D" id="3.80.10.10">
    <property type="entry name" value="Ribonuclease Inhibitor"/>
    <property type="match status" value="1"/>
</dbReference>
<dbReference type="Gene3D" id="3.40.50.12480">
    <property type="match status" value="1"/>
</dbReference>
<keyword evidence="2" id="KW-1185">Reference proteome</keyword>
<protein>
    <submittedName>
        <fullName evidence="1">Uncharacterized protein</fullName>
    </submittedName>
</protein>
<organism evidence="1 2">
    <name type="scientific">Effrenium voratum</name>
    <dbReference type="NCBI Taxonomy" id="2562239"/>
    <lineage>
        <taxon>Eukaryota</taxon>
        <taxon>Sar</taxon>
        <taxon>Alveolata</taxon>
        <taxon>Dinophyceae</taxon>
        <taxon>Suessiales</taxon>
        <taxon>Symbiodiniaceae</taxon>
        <taxon>Effrenium</taxon>
    </lineage>
</organism>
<evidence type="ECO:0000313" key="2">
    <source>
        <dbReference type="Proteomes" id="UP001178507"/>
    </source>
</evidence>
<evidence type="ECO:0000313" key="1">
    <source>
        <dbReference type="EMBL" id="CAJ1377836.1"/>
    </source>
</evidence>
<dbReference type="InterPro" id="IPR032675">
    <property type="entry name" value="LRR_dom_sf"/>
</dbReference>
<dbReference type="Proteomes" id="UP001178507">
    <property type="component" value="Unassembled WGS sequence"/>
</dbReference>
<accession>A0AA36MMY3</accession>
<dbReference type="InterPro" id="IPR026906">
    <property type="entry name" value="LRR_5"/>
</dbReference>
<dbReference type="InterPro" id="IPR053139">
    <property type="entry name" value="Surface_bspA-like"/>
</dbReference>
<dbReference type="AlphaFoldDB" id="A0AA36MMY3"/>
<sequence>MGCCVFKDCSSLASVTIPDSVTQIDFNAFAGCGSLASVTIPDSVERILTNAFKSCVSLTCVTVPDCFIEEDAFAGCSALTLVVPICGKRRRLRVAALTGCKQIQAK</sequence>
<proteinExistence type="predicted"/>
<name>A0AA36MMY3_9DINO</name>
<dbReference type="PANTHER" id="PTHR45661">
    <property type="entry name" value="SURFACE ANTIGEN"/>
    <property type="match status" value="1"/>
</dbReference>
<dbReference type="Pfam" id="PF13306">
    <property type="entry name" value="LRR_5"/>
    <property type="match status" value="1"/>
</dbReference>
<gene>
    <name evidence="1" type="ORF">EVOR1521_LOCUS6539</name>
</gene>
<dbReference type="SUPFAM" id="SSF52058">
    <property type="entry name" value="L domain-like"/>
    <property type="match status" value="1"/>
</dbReference>
<dbReference type="EMBL" id="CAUJNA010000493">
    <property type="protein sequence ID" value="CAJ1377836.1"/>
    <property type="molecule type" value="Genomic_DNA"/>
</dbReference>
<dbReference type="PANTHER" id="PTHR45661:SF3">
    <property type="entry name" value="IG-LIKE DOMAIN-CONTAINING PROTEIN"/>
    <property type="match status" value="1"/>
</dbReference>